<sequence length="215" mass="24067">MTATPARADSGDVYGGRVYMPEVVITTSSCINIPIHYDLSRMPADYNWTIDVQSDFYSGGFDYDTGPAKGTTGIQWCEQDLPGRYTATVIVDVKDENYGDVTTDESLLTFTIRKATTRATVKVGDATLKTNQTTNIRGCVTAHSKRQAYRQVAIEYHWKGRPWKRLMYAYTDGTGCYREPFYSKYAGALEMRVRVPGDGISKVGYSKAVKVKVRM</sequence>
<comment type="caution">
    <text evidence="1">The sequence shown here is derived from an EMBL/GenBank/DDBJ whole genome shotgun (WGS) entry which is preliminary data.</text>
</comment>
<reference evidence="1 2" key="1">
    <citation type="submission" date="2023-07" db="EMBL/GenBank/DDBJ databases">
        <title>Sequencing the genomes of 1000 actinobacteria strains.</title>
        <authorList>
            <person name="Klenk H.-P."/>
        </authorList>
    </citation>
    <scope>NUCLEOTIDE SEQUENCE [LARGE SCALE GENOMIC DNA]</scope>
    <source>
        <strain evidence="1 2">DSM 44388</strain>
    </source>
</reference>
<evidence type="ECO:0000313" key="1">
    <source>
        <dbReference type="EMBL" id="MDP9829418.1"/>
    </source>
</evidence>
<dbReference type="RefSeq" id="WP_307247580.1">
    <property type="nucleotide sequence ID" value="NZ_JAUSQZ010000001.1"/>
</dbReference>
<evidence type="ECO:0000313" key="2">
    <source>
        <dbReference type="Proteomes" id="UP001235712"/>
    </source>
</evidence>
<name>A0ABT9P9Q2_9ACTN</name>
<keyword evidence="2" id="KW-1185">Reference proteome</keyword>
<organism evidence="1 2">
    <name type="scientific">Kineosporia succinea</name>
    <dbReference type="NCBI Taxonomy" id="84632"/>
    <lineage>
        <taxon>Bacteria</taxon>
        <taxon>Bacillati</taxon>
        <taxon>Actinomycetota</taxon>
        <taxon>Actinomycetes</taxon>
        <taxon>Kineosporiales</taxon>
        <taxon>Kineosporiaceae</taxon>
        <taxon>Kineosporia</taxon>
    </lineage>
</organism>
<dbReference type="Proteomes" id="UP001235712">
    <property type="component" value="Unassembled WGS sequence"/>
</dbReference>
<gene>
    <name evidence="1" type="ORF">J2S57_005167</name>
</gene>
<protein>
    <recommendedName>
        <fullName evidence="3">Ig-like domain-containing protein</fullName>
    </recommendedName>
</protein>
<evidence type="ECO:0008006" key="3">
    <source>
        <dbReference type="Google" id="ProtNLM"/>
    </source>
</evidence>
<accession>A0ABT9P9Q2</accession>
<proteinExistence type="predicted"/>
<dbReference type="EMBL" id="JAUSQZ010000001">
    <property type="protein sequence ID" value="MDP9829418.1"/>
    <property type="molecule type" value="Genomic_DNA"/>
</dbReference>